<dbReference type="EMBL" id="FNKH01000002">
    <property type="protein sequence ID" value="SDR12042.1"/>
    <property type="molecule type" value="Genomic_DNA"/>
</dbReference>
<evidence type="ECO:0000256" key="4">
    <source>
        <dbReference type="ARBA" id="ARBA00022975"/>
    </source>
</evidence>
<keyword evidence="5 7" id="KW-0456">Lyase</keyword>
<dbReference type="GO" id="GO:0006207">
    <property type="term" value="P:'de novo' pyrimidine nucleobase biosynthetic process"/>
    <property type="evidence" value="ECO:0007669"/>
    <property type="project" value="InterPro"/>
</dbReference>
<dbReference type="Gene3D" id="3.20.20.70">
    <property type="entry name" value="Aldolase class I"/>
    <property type="match status" value="1"/>
</dbReference>
<sequence length="287" mass="28778">MPDAAAAGSAASFGTRLRSAMQKHGQLCVGIDPHPALLESWGLNDDADGLERFSLTVLEAVGEGVAALKPQVALFERHGSRGLAALEKLLAAAAAAEVLTIADAKRGDIGSTMAAYAHAWLADGSPLAADAVTLSPYLGYESLRPALDLAAGTGRGVFVLALTSNPEGASVQHAGGADSVARRIVEAASADNAAADRDGTLGSVGLVVGATVADAPAQLGLDLAALNGPVLAPGLGAQGATGADLRRTFGRAYGNVLATSSREILRAGPDPQGLRSAVESTLEMLAD</sequence>
<dbReference type="OrthoDB" id="9808470at2"/>
<evidence type="ECO:0000256" key="7">
    <source>
        <dbReference type="HAMAP-Rule" id="MF_01215"/>
    </source>
</evidence>
<proteinExistence type="inferred from homology"/>
<dbReference type="Proteomes" id="UP000181917">
    <property type="component" value="Unassembled WGS sequence"/>
</dbReference>
<dbReference type="AlphaFoldDB" id="A0A1H1GFG6"/>
<dbReference type="NCBIfam" id="TIGR02127">
    <property type="entry name" value="pyrF_sub2"/>
    <property type="match status" value="1"/>
</dbReference>
<comment type="pathway">
    <text evidence="1 7">Pyrimidine metabolism; UMP biosynthesis via de novo pathway; UMP from orotate: step 2/2.</text>
</comment>
<comment type="catalytic activity">
    <reaction evidence="6 7">
        <text>orotidine 5'-phosphate + H(+) = UMP + CO2</text>
        <dbReference type="Rhea" id="RHEA:11596"/>
        <dbReference type="ChEBI" id="CHEBI:15378"/>
        <dbReference type="ChEBI" id="CHEBI:16526"/>
        <dbReference type="ChEBI" id="CHEBI:57538"/>
        <dbReference type="ChEBI" id="CHEBI:57865"/>
        <dbReference type="EC" id="4.1.1.23"/>
    </reaction>
</comment>
<dbReference type="STRING" id="37928.SAMN04489742_4056"/>
<keyword evidence="3 7" id="KW-0210">Decarboxylase</keyword>
<gene>
    <name evidence="7" type="primary">pyrF</name>
    <name evidence="9" type="ORF">SAMN04489742_4056</name>
</gene>
<dbReference type="KEGG" id="acry:AC20117_19100"/>
<dbReference type="PANTHER" id="PTHR43375">
    <property type="entry name" value="OROTIDINE 5'-PHOSPHATE DECARBOXYLASE"/>
    <property type="match status" value="1"/>
</dbReference>
<evidence type="ECO:0000256" key="6">
    <source>
        <dbReference type="ARBA" id="ARBA00049157"/>
    </source>
</evidence>
<keyword evidence="10" id="KW-1185">Reference proteome</keyword>
<dbReference type="SMART" id="SM00934">
    <property type="entry name" value="OMPdecase"/>
    <property type="match status" value="1"/>
</dbReference>
<dbReference type="CDD" id="cd04725">
    <property type="entry name" value="OMP_decarboxylase_like"/>
    <property type="match status" value="1"/>
</dbReference>
<feature type="domain" description="Orotidine 5'-phosphate decarboxylase" evidence="8">
    <location>
        <begin position="26"/>
        <end position="277"/>
    </location>
</feature>
<dbReference type="EC" id="4.1.1.23" evidence="7"/>
<dbReference type="PANTHER" id="PTHR43375:SF1">
    <property type="entry name" value="OROTIDINE 5'-PHOSPHATE DECARBOXYLASE"/>
    <property type="match status" value="1"/>
</dbReference>
<name>A0A1H1GFG6_9MICC</name>
<dbReference type="SMR" id="A0A1H1GFG6"/>
<dbReference type="GO" id="GO:0004590">
    <property type="term" value="F:orotidine-5'-phosphate decarboxylase activity"/>
    <property type="evidence" value="ECO:0007669"/>
    <property type="project" value="UniProtKB-UniRule"/>
</dbReference>
<evidence type="ECO:0000313" key="9">
    <source>
        <dbReference type="EMBL" id="SDR12042.1"/>
    </source>
</evidence>
<evidence type="ECO:0000259" key="8">
    <source>
        <dbReference type="SMART" id="SM00934"/>
    </source>
</evidence>
<comment type="similarity">
    <text evidence="2 7">Belongs to the OMP decarboxylase family. Type 2 subfamily.</text>
</comment>
<dbReference type="GO" id="GO:0044205">
    <property type="term" value="P:'de novo' UMP biosynthetic process"/>
    <property type="evidence" value="ECO:0007669"/>
    <property type="project" value="UniProtKB-UniRule"/>
</dbReference>
<reference evidence="9 10" key="1">
    <citation type="submission" date="2016-10" db="EMBL/GenBank/DDBJ databases">
        <authorList>
            <person name="de Groot N.N."/>
        </authorList>
    </citation>
    <scope>NUCLEOTIDE SEQUENCE [LARGE SCALE GENOMIC DNA]</scope>
    <source>
        <strain evidence="9 10">DSM 20117</strain>
    </source>
</reference>
<dbReference type="InterPro" id="IPR001754">
    <property type="entry name" value="OMPdeCOase_dom"/>
</dbReference>
<protein>
    <recommendedName>
        <fullName evidence="7">Orotidine 5'-phosphate decarboxylase</fullName>
        <ecNumber evidence="7">4.1.1.23</ecNumber>
    </recommendedName>
    <alternativeName>
        <fullName evidence="7">OMP decarboxylase</fullName>
        <shortName evidence="7">OMPDCase</shortName>
        <shortName evidence="7">OMPdecase</shortName>
    </alternativeName>
</protein>
<evidence type="ECO:0000256" key="1">
    <source>
        <dbReference type="ARBA" id="ARBA00004861"/>
    </source>
</evidence>
<dbReference type="Pfam" id="PF00215">
    <property type="entry name" value="OMPdecase"/>
    <property type="match status" value="1"/>
</dbReference>
<evidence type="ECO:0000256" key="3">
    <source>
        <dbReference type="ARBA" id="ARBA00022793"/>
    </source>
</evidence>
<dbReference type="InterPro" id="IPR011060">
    <property type="entry name" value="RibuloseP-bd_barrel"/>
</dbReference>
<dbReference type="UniPathway" id="UPA00070">
    <property type="reaction ID" value="UER00120"/>
</dbReference>
<keyword evidence="4 7" id="KW-0665">Pyrimidine biosynthesis</keyword>
<dbReference type="HAMAP" id="MF_01215">
    <property type="entry name" value="OMPdecase_type2"/>
    <property type="match status" value="1"/>
</dbReference>
<dbReference type="SUPFAM" id="SSF51366">
    <property type="entry name" value="Ribulose-phoshate binding barrel"/>
    <property type="match status" value="1"/>
</dbReference>
<feature type="active site" description="Proton donor" evidence="7">
    <location>
        <position position="105"/>
    </location>
</feature>
<dbReference type="InterPro" id="IPR011995">
    <property type="entry name" value="OMPdecase_type-2"/>
</dbReference>
<evidence type="ECO:0000313" key="10">
    <source>
        <dbReference type="Proteomes" id="UP000181917"/>
    </source>
</evidence>
<evidence type="ECO:0000256" key="2">
    <source>
        <dbReference type="ARBA" id="ARBA00008847"/>
    </source>
</evidence>
<evidence type="ECO:0000256" key="5">
    <source>
        <dbReference type="ARBA" id="ARBA00023239"/>
    </source>
</evidence>
<dbReference type="RefSeq" id="WP_074702266.1">
    <property type="nucleotide sequence ID" value="NZ_CP018863.1"/>
</dbReference>
<organism evidence="9 10">
    <name type="scientific">Crystallibacter crystallopoietes</name>
    <dbReference type="NCBI Taxonomy" id="37928"/>
    <lineage>
        <taxon>Bacteria</taxon>
        <taxon>Bacillati</taxon>
        <taxon>Actinomycetota</taxon>
        <taxon>Actinomycetes</taxon>
        <taxon>Micrococcales</taxon>
        <taxon>Micrococcaceae</taxon>
        <taxon>Crystallibacter</taxon>
    </lineage>
</organism>
<accession>A0A1H1GFG6</accession>
<dbReference type="InterPro" id="IPR013785">
    <property type="entry name" value="Aldolase_TIM"/>
</dbReference>